<name>A0A088B2A8_9HYPH</name>
<geneLocation type="plasmid" evidence="1">
    <name>pMOC1</name>
</geneLocation>
<dbReference type="RefSeq" id="WP_172685387.1">
    <property type="nucleotide sequence ID" value="NZ_JX627580.1"/>
</dbReference>
<proteinExistence type="predicted"/>
<organism evidence="1">
    <name type="scientific">Methylobacterium oryzae CBMB20</name>
    <dbReference type="NCBI Taxonomy" id="693986"/>
    <lineage>
        <taxon>Bacteria</taxon>
        <taxon>Pseudomonadati</taxon>
        <taxon>Pseudomonadota</taxon>
        <taxon>Alphaproteobacteria</taxon>
        <taxon>Hyphomicrobiales</taxon>
        <taxon>Methylobacteriaceae</taxon>
        <taxon>Methylobacterium</taxon>
    </lineage>
</organism>
<protein>
    <submittedName>
        <fullName evidence="1">Protein of unassigned function</fullName>
    </submittedName>
</protein>
<keyword evidence="1" id="KW-0614">Plasmid</keyword>
<dbReference type="AlphaFoldDB" id="A0A088B2A8"/>
<accession>A0A088B2A8</accession>
<gene>
    <name evidence="1" type="ORF">MOC_1p0077</name>
</gene>
<dbReference type="EMBL" id="JX627580">
    <property type="protein sequence ID" value="AGO88315.1"/>
    <property type="molecule type" value="Genomic_DNA"/>
</dbReference>
<reference evidence="1" key="1">
    <citation type="journal article" date="2014" name="PLoS ONE">
        <title>Genome Information of Methylobacterium oryzae, a Plant-Probiotic Methylotroph in the Phyllosphere.</title>
        <authorList>
            <person name="Kwak M.J."/>
            <person name="Jeong H."/>
            <person name="Madhaiyan M."/>
            <person name="Lee Y."/>
            <person name="Sa T.M."/>
            <person name="Oh T.K."/>
            <person name="Kim J.F."/>
        </authorList>
    </citation>
    <scope>NUCLEOTIDE SEQUENCE</scope>
    <source>
        <strain evidence="1">CBMB20</strain>
        <plasmid evidence="1">pMOC1</plasmid>
    </source>
</reference>
<sequence length="85" mass="9005">MPRGTLLFEGIRQGDRIIGTARTFKDGCAPAPYRVEGHIRLVGPGDGEIELAGPAPKRGPGCNIVGLTTASPHARLVFDNPDLQD</sequence>
<evidence type="ECO:0000313" key="1">
    <source>
        <dbReference type="EMBL" id="AGO88315.1"/>
    </source>
</evidence>